<gene>
    <name evidence="1" type="ORF">ACFQ1S_24985</name>
</gene>
<dbReference type="Proteomes" id="UP001597045">
    <property type="component" value="Unassembled WGS sequence"/>
</dbReference>
<evidence type="ECO:0000313" key="2">
    <source>
        <dbReference type="Proteomes" id="UP001597045"/>
    </source>
</evidence>
<keyword evidence="2" id="KW-1185">Reference proteome</keyword>
<name>A0ABW3MG01_9PSEU</name>
<organism evidence="1 2">
    <name type="scientific">Kibdelosporangium lantanae</name>
    <dbReference type="NCBI Taxonomy" id="1497396"/>
    <lineage>
        <taxon>Bacteria</taxon>
        <taxon>Bacillati</taxon>
        <taxon>Actinomycetota</taxon>
        <taxon>Actinomycetes</taxon>
        <taxon>Pseudonocardiales</taxon>
        <taxon>Pseudonocardiaceae</taxon>
        <taxon>Kibdelosporangium</taxon>
    </lineage>
</organism>
<protein>
    <submittedName>
        <fullName evidence="1">Epimerase</fullName>
    </submittedName>
</protein>
<dbReference type="InterPro" id="IPR036291">
    <property type="entry name" value="NAD(P)-bd_dom_sf"/>
</dbReference>
<evidence type="ECO:0000313" key="1">
    <source>
        <dbReference type="EMBL" id="MFD1048554.1"/>
    </source>
</evidence>
<reference evidence="2" key="1">
    <citation type="journal article" date="2019" name="Int. J. Syst. Evol. Microbiol.">
        <title>The Global Catalogue of Microorganisms (GCM) 10K type strain sequencing project: providing services to taxonomists for standard genome sequencing and annotation.</title>
        <authorList>
            <consortium name="The Broad Institute Genomics Platform"/>
            <consortium name="The Broad Institute Genome Sequencing Center for Infectious Disease"/>
            <person name="Wu L."/>
            <person name="Ma J."/>
        </authorList>
    </citation>
    <scope>NUCLEOTIDE SEQUENCE [LARGE SCALE GENOMIC DNA]</scope>
    <source>
        <strain evidence="2">JCM 31486</strain>
    </source>
</reference>
<dbReference type="SUPFAM" id="SSF51735">
    <property type="entry name" value="NAD(P)-binding Rossmann-fold domains"/>
    <property type="match status" value="1"/>
</dbReference>
<accession>A0ABW3MG01</accession>
<sequence>MKVIVYGASGMVGQGVLRECVLDPDVTEVLTVGRRPLGREHAKLTDKVVADLTDLSTLDFTGYDACFFCLGVSSAGMSEEAYRHVTYDFTLAAGRKLAVESPGAVFTYVSGMGTDEHGRQMWARVKGKTENDLLDLPLKAYMFQPGYIQPMHGATSRTTLYRVLYVGLAPLYPLIRRVAPKSVTTTEQIGLAMLRLARQPGEKKILNPPDINAL</sequence>
<dbReference type="Gene3D" id="3.40.50.720">
    <property type="entry name" value="NAD(P)-binding Rossmann-like Domain"/>
    <property type="match status" value="1"/>
</dbReference>
<dbReference type="PANTHER" id="PTHR14097">
    <property type="entry name" value="OXIDOREDUCTASE HTATIP2"/>
    <property type="match status" value="1"/>
</dbReference>
<dbReference type="EMBL" id="JBHTIS010001662">
    <property type="protein sequence ID" value="MFD1048554.1"/>
    <property type="molecule type" value="Genomic_DNA"/>
</dbReference>
<proteinExistence type="predicted"/>
<comment type="caution">
    <text evidence="1">The sequence shown here is derived from an EMBL/GenBank/DDBJ whole genome shotgun (WGS) entry which is preliminary data.</text>
</comment>
<dbReference type="PANTHER" id="PTHR14097:SF8">
    <property type="entry name" value="NAD(P)-BINDING DOMAIN-CONTAINING PROTEIN"/>
    <property type="match status" value="1"/>
</dbReference>